<comment type="subcellular location">
    <subcellularLocation>
        <location evidence="1">Cytoplasm</location>
    </subcellularLocation>
</comment>
<dbReference type="RefSeq" id="WP_307557017.1">
    <property type="nucleotide sequence ID" value="NZ_JAUSQU010000001.1"/>
</dbReference>
<keyword evidence="5" id="KW-0132">Cell division</keyword>
<dbReference type="InterPro" id="IPR007793">
    <property type="entry name" value="DivIVA_fam"/>
</dbReference>
<protein>
    <recommendedName>
        <fullName evidence="3">Cell wall synthesis protein Wag31</fullName>
    </recommendedName>
    <alternativeName>
        <fullName evidence="8">Antigen 84</fullName>
    </alternativeName>
</protein>
<evidence type="ECO:0000256" key="3">
    <source>
        <dbReference type="ARBA" id="ARBA00018787"/>
    </source>
</evidence>
<proteinExistence type="inferred from homology"/>
<keyword evidence="4" id="KW-0963">Cytoplasm</keyword>
<keyword evidence="7" id="KW-0131">Cell cycle</keyword>
<evidence type="ECO:0000256" key="6">
    <source>
        <dbReference type="ARBA" id="ARBA00023054"/>
    </source>
</evidence>
<evidence type="ECO:0000256" key="9">
    <source>
        <dbReference type="SAM" id="MobiDB-lite"/>
    </source>
</evidence>
<reference evidence="10 11" key="1">
    <citation type="submission" date="2023-07" db="EMBL/GenBank/DDBJ databases">
        <title>Sequencing the genomes of 1000 actinobacteria strains.</title>
        <authorList>
            <person name="Klenk H.-P."/>
        </authorList>
    </citation>
    <scope>NUCLEOTIDE SEQUENCE [LARGE SCALE GENOMIC DNA]</scope>
    <source>
        <strain evidence="10 11">DSM 46740</strain>
    </source>
</reference>
<evidence type="ECO:0000313" key="11">
    <source>
        <dbReference type="Proteomes" id="UP001225356"/>
    </source>
</evidence>
<dbReference type="Proteomes" id="UP001225356">
    <property type="component" value="Unassembled WGS sequence"/>
</dbReference>
<evidence type="ECO:0000256" key="8">
    <source>
        <dbReference type="ARBA" id="ARBA00031737"/>
    </source>
</evidence>
<dbReference type="InterPro" id="IPR019933">
    <property type="entry name" value="DivIVA_domain"/>
</dbReference>
<evidence type="ECO:0000256" key="2">
    <source>
        <dbReference type="ARBA" id="ARBA00009008"/>
    </source>
</evidence>
<comment type="similarity">
    <text evidence="2">Belongs to the DivIVA family.</text>
</comment>
<name>A0ABT9Q8J6_9ACTN</name>
<accession>A0ABT9Q8J6</accession>
<keyword evidence="6" id="KW-0175">Coiled coil</keyword>
<feature type="compositionally biased region" description="Low complexity" evidence="9">
    <location>
        <begin position="224"/>
        <end position="236"/>
    </location>
</feature>
<dbReference type="NCBIfam" id="TIGR03544">
    <property type="entry name" value="DivI1A_domain"/>
    <property type="match status" value="1"/>
</dbReference>
<dbReference type="Gene3D" id="6.10.250.660">
    <property type="match status" value="1"/>
</dbReference>
<gene>
    <name evidence="10" type="ORF">J2853_002279</name>
</gene>
<keyword evidence="11" id="KW-1185">Reference proteome</keyword>
<dbReference type="EMBL" id="JAUSQU010000001">
    <property type="protein sequence ID" value="MDP9843068.1"/>
    <property type="molecule type" value="Genomic_DNA"/>
</dbReference>
<evidence type="ECO:0000313" key="10">
    <source>
        <dbReference type="EMBL" id="MDP9843068.1"/>
    </source>
</evidence>
<sequence length="242" mass="25674">MHDGHGVRADAIDIPLALPLGAGFSAGVSRLSPAAIRNQVFTVVRLREGYDLAEVDTFLDQVEAAFTLLMQENAELRAQAIAGEHAQPAQESAARIMAMAQDSAERVLAAADQQAQAILAQAHDRAAVSPQVSHAACREELERQVEEFNAFIADHNHRLQHSLQAQVSQLQKLLDEFTTLGEPVAFGDAVPRPPSPPRPMATGHPAGAHSATGRHPAPTPPTQQPAGPQACAPADGPDLEDD</sequence>
<evidence type="ECO:0000256" key="1">
    <source>
        <dbReference type="ARBA" id="ARBA00004496"/>
    </source>
</evidence>
<dbReference type="Pfam" id="PF05103">
    <property type="entry name" value="DivIVA"/>
    <property type="match status" value="1"/>
</dbReference>
<comment type="caution">
    <text evidence="10">The sequence shown here is derived from an EMBL/GenBank/DDBJ whole genome shotgun (WGS) entry which is preliminary data.</text>
</comment>
<evidence type="ECO:0000256" key="7">
    <source>
        <dbReference type="ARBA" id="ARBA00023306"/>
    </source>
</evidence>
<organism evidence="10 11">
    <name type="scientific">Streptosporangium lutulentum</name>
    <dbReference type="NCBI Taxonomy" id="1461250"/>
    <lineage>
        <taxon>Bacteria</taxon>
        <taxon>Bacillati</taxon>
        <taxon>Actinomycetota</taxon>
        <taxon>Actinomycetes</taxon>
        <taxon>Streptosporangiales</taxon>
        <taxon>Streptosporangiaceae</taxon>
        <taxon>Streptosporangium</taxon>
    </lineage>
</organism>
<feature type="region of interest" description="Disordered" evidence="9">
    <location>
        <begin position="185"/>
        <end position="242"/>
    </location>
</feature>
<dbReference type="PANTHER" id="PTHR35794">
    <property type="entry name" value="CELL DIVISION PROTEIN DIVIVA"/>
    <property type="match status" value="1"/>
</dbReference>
<evidence type="ECO:0000256" key="5">
    <source>
        <dbReference type="ARBA" id="ARBA00022618"/>
    </source>
</evidence>
<dbReference type="PANTHER" id="PTHR35794:SF2">
    <property type="entry name" value="CELL DIVISION PROTEIN DIVIVA"/>
    <property type="match status" value="1"/>
</dbReference>
<evidence type="ECO:0000256" key="4">
    <source>
        <dbReference type="ARBA" id="ARBA00022490"/>
    </source>
</evidence>